<evidence type="ECO:0000313" key="2">
    <source>
        <dbReference type="EMBL" id="VDP05875.1"/>
    </source>
</evidence>
<evidence type="ECO:0000256" key="1">
    <source>
        <dbReference type="SAM" id="SignalP"/>
    </source>
</evidence>
<dbReference type="Proteomes" id="UP000270296">
    <property type="component" value="Unassembled WGS sequence"/>
</dbReference>
<dbReference type="WBParaSite" id="SBAD_0000517101-mRNA-1">
    <property type="protein sequence ID" value="SBAD_0000517101-mRNA-1"/>
    <property type="gene ID" value="SBAD_0000517101"/>
</dbReference>
<gene>
    <name evidence="2" type="ORF">SBAD_LOCUS4966</name>
</gene>
<name>A0A183IMX2_9BILA</name>
<feature type="chain" id="PRO_5043140085" evidence="1">
    <location>
        <begin position="25"/>
        <end position="116"/>
    </location>
</feature>
<evidence type="ECO:0000313" key="4">
    <source>
        <dbReference type="WBParaSite" id="SBAD_0000517101-mRNA-1"/>
    </source>
</evidence>
<accession>A0A183IMX2</accession>
<evidence type="ECO:0000313" key="3">
    <source>
        <dbReference type="Proteomes" id="UP000270296"/>
    </source>
</evidence>
<sequence>MIATCVKAFFGVVFLEPLSIQCLCSMPPSPPSAASSTGRNRAARSCCSIVSFGSDGRVELPSRRCSSPADRHSRKINVSNIEICFLRNDGDALLADRIDVPLIVPSPSSFAVVNHL</sequence>
<keyword evidence="1" id="KW-0732">Signal</keyword>
<organism evidence="4">
    <name type="scientific">Soboliphyme baturini</name>
    <dbReference type="NCBI Taxonomy" id="241478"/>
    <lineage>
        <taxon>Eukaryota</taxon>
        <taxon>Metazoa</taxon>
        <taxon>Ecdysozoa</taxon>
        <taxon>Nematoda</taxon>
        <taxon>Enoplea</taxon>
        <taxon>Dorylaimia</taxon>
        <taxon>Dioctophymatida</taxon>
        <taxon>Dioctophymatoidea</taxon>
        <taxon>Soboliphymatidae</taxon>
        <taxon>Soboliphyme</taxon>
    </lineage>
</organism>
<dbReference type="EMBL" id="UZAM01008661">
    <property type="protein sequence ID" value="VDP05875.1"/>
    <property type="molecule type" value="Genomic_DNA"/>
</dbReference>
<keyword evidence="3" id="KW-1185">Reference proteome</keyword>
<proteinExistence type="predicted"/>
<feature type="signal peptide" evidence="1">
    <location>
        <begin position="1"/>
        <end position="24"/>
    </location>
</feature>
<dbReference type="AlphaFoldDB" id="A0A183IMX2"/>
<reference evidence="2 3" key="2">
    <citation type="submission" date="2018-11" db="EMBL/GenBank/DDBJ databases">
        <authorList>
            <consortium name="Pathogen Informatics"/>
        </authorList>
    </citation>
    <scope>NUCLEOTIDE SEQUENCE [LARGE SCALE GENOMIC DNA]</scope>
</reference>
<protein>
    <submittedName>
        <fullName evidence="4">Secreted protein</fullName>
    </submittedName>
</protein>
<reference evidence="4" key="1">
    <citation type="submission" date="2016-06" db="UniProtKB">
        <authorList>
            <consortium name="WormBaseParasite"/>
        </authorList>
    </citation>
    <scope>IDENTIFICATION</scope>
</reference>